<organism evidence="1 2">
    <name type="scientific">Hydrogenophaga pseudoflava</name>
    <name type="common">Pseudomonas carboxydoflava</name>
    <dbReference type="NCBI Taxonomy" id="47421"/>
    <lineage>
        <taxon>Bacteria</taxon>
        <taxon>Pseudomonadati</taxon>
        <taxon>Pseudomonadota</taxon>
        <taxon>Betaproteobacteria</taxon>
        <taxon>Burkholderiales</taxon>
        <taxon>Comamonadaceae</taxon>
        <taxon>Hydrogenophaga</taxon>
    </lineage>
</organism>
<dbReference type="Proteomes" id="UP000293912">
    <property type="component" value="Chromosome"/>
</dbReference>
<accession>A0A4V1ABE2</accession>
<evidence type="ECO:0000313" key="2">
    <source>
        <dbReference type="Proteomes" id="UP000293912"/>
    </source>
</evidence>
<protein>
    <submittedName>
        <fullName evidence="1">Uncharacterized protein</fullName>
    </submittedName>
</protein>
<gene>
    <name evidence="1" type="ORF">HPF_08155</name>
</gene>
<name>A0A4V1ABE2_HYDPS</name>
<dbReference type="EMBL" id="CP037867">
    <property type="protein sequence ID" value="QBM27653.1"/>
    <property type="molecule type" value="Genomic_DNA"/>
</dbReference>
<dbReference type="AlphaFoldDB" id="A0A4V1ABE2"/>
<reference evidence="1 2" key="1">
    <citation type="submission" date="2019-03" db="EMBL/GenBank/DDBJ databases">
        <authorList>
            <person name="Sebastian G."/>
            <person name="Baumann P."/>
            <person name="Ruckert C."/>
            <person name="Kalinowski J."/>
            <person name="Nebel B."/>
            <person name="Takors R."/>
            <person name="Blombach B."/>
        </authorList>
    </citation>
    <scope>NUCLEOTIDE SEQUENCE [LARGE SCALE GENOMIC DNA]</scope>
    <source>
        <strain evidence="1 2">DSM 1084</strain>
    </source>
</reference>
<proteinExistence type="predicted"/>
<dbReference type="KEGG" id="hpse:HPF_08155"/>
<keyword evidence="2" id="KW-1185">Reference proteome</keyword>
<sequence>MGGGAVADAIHAIARQVRPHTATLLADADDPHAELLTLFWGPQFDREHALALWARFSQRQPVEAVPMLPALLSVGERFDALERTEKDRLRRLIVRHRALSE</sequence>
<evidence type="ECO:0000313" key="1">
    <source>
        <dbReference type="EMBL" id="QBM27653.1"/>
    </source>
</evidence>